<dbReference type="SMART" id="SM00338">
    <property type="entry name" value="BRLZ"/>
    <property type="match status" value="1"/>
</dbReference>
<dbReference type="Proteomes" id="UP000015104">
    <property type="component" value="Unassembled WGS sequence"/>
</dbReference>
<name>T1JS43_TETUR</name>
<keyword evidence="9" id="KW-1185">Reference proteome</keyword>
<dbReference type="Gene3D" id="1.20.5.170">
    <property type="match status" value="1"/>
</dbReference>
<evidence type="ECO:0000313" key="9">
    <source>
        <dbReference type="Proteomes" id="UP000015104"/>
    </source>
</evidence>
<dbReference type="EnsemblMetazoa" id="tetur01g09180.1">
    <property type="protein sequence ID" value="tetur01g09180.1"/>
    <property type="gene ID" value="tetur01g09180"/>
</dbReference>
<evidence type="ECO:0000313" key="8">
    <source>
        <dbReference type="EnsemblMetazoa" id="tetur01g09180.1"/>
    </source>
</evidence>
<evidence type="ECO:0000256" key="2">
    <source>
        <dbReference type="ARBA" id="ARBA00023015"/>
    </source>
</evidence>
<evidence type="ECO:0000256" key="5">
    <source>
        <dbReference type="ARBA" id="ARBA00023242"/>
    </source>
</evidence>
<protein>
    <recommendedName>
        <fullName evidence="7">BZIP domain-containing protein</fullName>
    </recommendedName>
</protein>
<feature type="region of interest" description="Disordered" evidence="6">
    <location>
        <begin position="1"/>
        <end position="28"/>
    </location>
</feature>
<dbReference type="InterPro" id="IPR040223">
    <property type="entry name" value="PAR_bZIP"/>
</dbReference>
<keyword evidence="4" id="KW-0804">Transcription</keyword>
<dbReference type="HOGENOM" id="CLU_080267_0_0_1"/>
<dbReference type="PROSITE" id="PS50217">
    <property type="entry name" value="BZIP"/>
    <property type="match status" value="1"/>
</dbReference>
<feature type="compositionally biased region" description="Basic and acidic residues" evidence="6">
    <location>
        <begin position="175"/>
        <end position="186"/>
    </location>
</feature>
<keyword evidence="2" id="KW-0805">Transcription regulation</keyword>
<evidence type="ECO:0000256" key="1">
    <source>
        <dbReference type="ARBA" id="ARBA00004123"/>
    </source>
</evidence>
<dbReference type="InterPro" id="IPR046347">
    <property type="entry name" value="bZIP_sf"/>
</dbReference>
<dbReference type="SUPFAM" id="SSF57959">
    <property type="entry name" value="Leucine zipper domain"/>
    <property type="match status" value="1"/>
</dbReference>
<accession>T1JS43</accession>
<evidence type="ECO:0000256" key="6">
    <source>
        <dbReference type="SAM" id="MobiDB-lite"/>
    </source>
</evidence>
<dbReference type="GO" id="GO:0000981">
    <property type="term" value="F:DNA-binding transcription factor activity, RNA polymerase II-specific"/>
    <property type="evidence" value="ECO:0007669"/>
    <property type="project" value="TreeGrafter"/>
</dbReference>
<reference evidence="8" key="2">
    <citation type="submission" date="2015-06" db="UniProtKB">
        <authorList>
            <consortium name="EnsemblMetazoa"/>
        </authorList>
    </citation>
    <scope>IDENTIFICATION</scope>
</reference>
<dbReference type="eggNOG" id="KOG3119">
    <property type="taxonomic scope" value="Eukaryota"/>
</dbReference>
<feature type="compositionally biased region" description="Polar residues" evidence="6">
    <location>
        <begin position="129"/>
        <end position="146"/>
    </location>
</feature>
<keyword evidence="5" id="KW-0539">Nucleus</keyword>
<dbReference type="AlphaFoldDB" id="T1JS43"/>
<dbReference type="GO" id="GO:0005634">
    <property type="term" value="C:nucleus"/>
    <property type="evidence" value="ECO:0007669"/>
    <property type="project" value="UniProtKB-SubCell"/>
</dbReference>
<keyword evidence="3" id="KW-0238">DNA-binding</keyword>
<dbReference type="PANTHER" id="PTHR11988">
    <property type="entry name" value="THYROTROPH EMBRYONIC FACTOR RELATED"/>
    <property type="match status" value="1"/>
</dbReference>
<dbReference type="EMBL" id="CAEY01000458">
    <property type="status" value="NOT_ANNOTATED_CDS"/>
    <property type="molecule type" value="Genomic_DNA"/>
</dbReference>
<sequence length="249" mass="27660">MNTGNFFNLGASAPTPPESPQNFVDSPLDLTATSSNSISFPSTSSTVPSIPSTSSFVPSFPSTSTFVPSIPSTSNFVPSFPSTSNFVPSFPAISPSTSTSSRKKGSVPCKRKVPEYRFDLSATYSDSSSQMSITESLPSVSPSPTAKKNRQSDPVDKNSDEYRRKRDKNNIAAKKSRDARRAREEQTALKAKHLEKVVLMYETENKMLRKEIQRLRDGIYTFLEDYFKTTHPEQASRFTSFTRSSIHWP</sequence>
<reference evidence="9" key="1">
    <citation type="submission" date="2011-08" db="EMBL/GenBank/DDBJ databases">
        <authorList>
            <person name="Rombauts S."/>
        </authorList>
    </citation>
    <scope>NUCLEOTIDE SEQUENCE</scope>
    <source>
        <strain evidence="9">London</strain>
    </source>
</reference>
<dbReference type="InterPro" id="IPR004827">
    <property type="entry name" value="bZIP"/>
</dbReference>
<dbReference type="Pfam" id="PF07716">
    <property type="entry name" value="bZIP_2"/>
    <property type="match status" value="1"/>
</dbReference>
<dbReference type="GO" id="GO:0000978">
    <property type="term" value="F:RNA polymerase II cis-regulatory region sequence-specific DNA binding"/>
    <property type="evidence" value="ECO:0007669"/>
    <property type="project" value="TreeGrafter"/>
</dbReference>
<feature type="domain" description="BZIP" evidence="7">
    <location>
        <begin position="159"/>
        <end position="216"/>
    </location>
</feature>
<organism evidence="8 9">
    <name type="scientific">Tetranychus urticae</name>
    <name type="common">Two-spotted spider mite</name>
    <dbReference type="NCBI Taxonomy" id="32264"/>
    <lineage>
        <taxon>Eukaryota</taxon>
        <taxon>Metazoa</taxon>
        <taxon>Ecdysozoa</taxon>
        <taxon>Arthropoda</taxon>
        <taxon>Chelicerata</taxon>
        <taxon>Arachnida</taxon>
        <taxon>Acari</taxon>
        <taxon>Acariformes</taxon>
        <taxon>Trombidiformes</taxon>
        <taxon>Prostigmata</taxon>
        <taxon>Eleutherengona</taxon>
        <taxon>Raphignathae</taxon>
        <taxon>Tetranychoidea</taxon>
        <taxon>Tetranychidae</taxon>
        <taxon>Tetranychus</taxon>
    </lineage>
</organism>
<dbReference type="CDD" id="cd14695">
    <property type="entry name" value="bZIP_HLF"/>
    <property type="match status" value="1"/>
</dbReference>
<dbReference type="PANTHER" id="PTHR11988:SF27">
    <property type="entry name" value="GH27708P"/>
    <property type="match status" value="1"/>
</dbReference>
<evidence type="ECO:0000256" key="3">
    <source>
        <dbReference type="ARBA" id="ARBA00023125"/>
    </source>
</evidence>
<proteinExistence type="predicted"/>
<evidence type="ECO:0000259" key="7">
    <source>
        <dbReference type="PROSITE" id="PS50217"/>
    </source>
</evidence>
<feature type="region of interest" description="Disordered" evidence="6">
    <location>
        <begin position="129"/>
        <end position="186"/>
    </location>
</feature>
<evidence type="ECO:0000256" key="4">
    <source>
        <dbReference type="ARBA" id="ARBA00023163"/>
    </source>
</evidence>
<dbReference type="STRING" id="32264.T1JS43"/>
<comment type="subcellular location">
    <subcellularLocation>
        <location evidence="1">Nucleus</location>
    </subcellularLocation>
</comment>
<feature type="compositionally biased region" description="Basic and acidic residues" evidence="6">
    <location>
        <begin position="150"/>
        <end position="164"/>
    </location>
</feature>